<protein>
    <submittedName>
        <fullName evidence="1">Uncharacterized protein</fullName>
    </submittedName>
</protein>
<dbReference type="Proteomes" id="UP001239111">
    <property type="component" value="Chromosome 4"/>
</dbReference>
<evidence type="ECO:0000313" key="2">
    <source>
        <dbReference type="Proteomes" id="UP001239111"/>
    </source>
</evidence>
<evidence type="ECO:0000313" key="1">
    <source>
        <dbReference type="EMBL" id="KAJ8666223.1"/>
    </source>
</evidence>
<name>A0ACC2N5J6_9HYME</name>
<sequence length="294" mass="33452">MTDPTGEHISNILVQAFGPVKGECVVYLWDIVKVYAEGRLDIKGDAGRILWLIRNSYHLRGVTMITCTVISSDSAPVYVEANNSMATRVPVDEPGIGVRRCKGHLEHLCTRDALDASPFGVSELLRLAHSSTTKSDVRTHWFKELQILAGLKSLKLKVPMFYRWLSHLRCLKALLRRWLVVKKVCEIEMAQAVANPRNIARPRAAGVKANDLHAMLSDPLIEVQCVFAMHCVTISSNFNLFFQRVESSIWENYEKVIEMYQDLTMMYMKPEYLFGEGSDITTIDPMQRRIFDKS</sequence>
<dbReference type="EMBL" id="CM056744">
    <property type="protein sequence ID" value="KAJ8666223.1"/>
    <property type="molecule type" value="Genomic_DNA"/>
</dbReference>
<comment type="caution">
    <text evidence="1">The sequence shown here is derived from an EMBL/GenBank/DDBJ whole genome shotgun (WGS) entry which is preliminary data.</text>
</comment>
<accession>A0ACC2N5J6</accession>
<keyword evidence="2" id="KW-1185">Reference proteome</keyword>
<reference evidence="1" key="1">
    <citation type="submission" date="2023-04" db="EMBL/GenBank/DDBJ databases">
        <title>A chromosome-level genome assembly of the parasitoid wasp Eretmocerus hayati.</title>
        <authorList>
            <person name="Zhong Y."/>
            <person name="Liu S."/>
            <person name="Liu Y."/>
        </authorList>
    </citation>
    <scope>NUCLEOTIDE SEQUENCE</scope>
    <source>
        <strain evidence="1">ZJU_SS_LIU_2023</strain>
    </source>
</reference>
<gene>
    <name evidence="1" type="ORF">QAD02_007885</name>
</gene>
<proteinExistence type="predicted"/>
<organism evidence="1 2">
    <name type="scientific">Eretmocerus hayati</name>
    <dbReference type="NCBI Taxonomy" id="131215"/>
    <lineage>
        <taxon>Eukaryota</taxon>
        <taxon>Metazoa</taxon>
        <taxon>Ecdysozoa</taxon>
        <taxon>Arthropoda</taxon>
        <taxon>Hexapoda</taxon>
        <taxon>Insecta</taxon>
        <taxon>Pterygota</taxon>
        <taxon>Neoptera</taxon>
        <taxon>Endopterygota</taxon>
        <taxon>Hymenoptera</taxon>
        <taxon>Apocrita</taxon>
        <taxon>Proctotrupomorpha</taxon>
        <taxon>Chalcidoidea</taxon>
        <taxon>Aphelinidae</taxon>
        <taxon>Aphelininae</taxon>
        <taxon>Eretmocerus</taxon>
    </lineage>
</organism>